<dbReference type="EMBL" id="JAASTX010000031">
    <property type="protein sequence ID" value="MBC1493346.1"/>
    <property type="molecule type" value="Genomic_DNA"/>
</dbReference>
<protein>
    <submittedName>
        <fullName evidence="1">Uncharacterized protein</fullName>
    </submittedName>
</protein>
<reference evidence="1 2" key="1">
    <citation type="submission" date="2020-03" db="EMBL/GenBank/DDBJ databases">
        <title>Soil Listeria distribution.</title>
        <authorList>
            <person name="Liao J."/>
            <person name="Wiedmann M."/>
        </authorList>
    </citation>
    <scope>NUCLEOTIDE SEQUENCE [LARGE SCALE GENOMIC DNA]</scope>
    <source>
        <strain evidence="1 2">FSL L7-1547</strain>
    </source>
</reference>
<dbReference type="RefSeq" id="WP_185402512.1">
    <property type="nucleotide sequence ID" value="NZ_JAARRO010000010.1"/>
</dbReference>
<dbReference type="AlphaFoldDB" id="A0A7X0XGM2"/>
<organism evidence="1 2">
    <name type="scientific">Listeria booriae</name>
    <dbReference type="NCBI Taxonomy" id="1552123"/>
    <lineage>
        <taxon>Bacteria</taxon>
        <taxon>Bacillati</taxon>
        <taxon>Bacillota</taxon>
        <taxon>Bacilli</taxon>
        <taxon>Bacillales</taxon>
        <taxon>Listeriaceae</taxon>
        <taxon>Listeria</taxon>
    </lineage>
</organism>
<name>A0A7X0XGM2_9LIST</name>
<proteinExistence type="predicted"/>
<evidence type="ECO:0000313" key="2">
    <source>
        <dbReference type="Proteomes" id="UP000533953"/>
    </source>
</evidence>
<dbReference type="Proteomes" id="UP000533953">
    <property type="component" value="Unassembled WGS sequence"/>
</dbReference>
<accession>A0A7X0XGM2</accession>
<gene>
    <name evidence="1" type="ORF">HCI99_16115</name>
</gene>
<sequence>MSDSYDFAKGFNFTGIENIKDILEDGEDFVDSLVELNQNKWFIIDLLPKRMENTYIFDSYFDIYHTKFDWRRNKEYLAYEHKFLQAILKIVGYSDETYIISPELYKEYGPAPFKLPVSDKGEVYLGGVRNASLTFRIKSIAQLKRQKPEKQVNLRDLLKKGLRGQAEVTIFVCDMKLMLSASVMHVACLMEDRTELLEKIVGTEGLYIRIPSEDSFQ</sequence>
<comment type="caution">
    <text evidence="1">The sequence shown here is derived from an EMBL/GenBank/DDBJ whole genome shotgun (WGS) entry which is preliminary data.</text>
</comment>
<evidence type="ECO:0000313" key="1">
    <source>
        <dbReference type="EMBL" id="MBC1493346.1"/>
    </source>
</evidence>